<comment type="caution">
    <text evidence="20">The sequence shown here is derived from an EMBL/GenBank/DDBJ whole genome shotgun (WGS) entry which is preliminary data.</text>
</comment>
<feature type="domain" description="Response regulatory" evidence="15">
    <location>
        <begin position="1033"/>
        <end position="1151"/>
    </location>
</feature>
<dbReference type="InterPro" id="IPR008207">
    <property type="entry name" value="Sig_transdc_His_kin_Hpt_dom"/>
</dbReference>
<evidence type="ECO:0000259" key="15">
    <source>
        <dbReference type="PROSITE" id="PS50110"/>
    </source>
</evidence>
<dbReference type="InterPro" id="IPR042240">
    <property type="entry name" value="CHASE_sf"/>
</dbReference>
<comment type="subcellular location">
    <subcellularLocation>
        <location evidence="2">Cell membrane</location>
        <topology evidence="2">Multi-pass membrane protein</topology>
    </subcellularLocation>
</comment>
<dbReference type="InterPro" id="IPR001789">
    <property type="entry name" value="Sig_transdc_resp-reg_receiver"/>
</dbReference>
<dbReference type="Gene3D" id="1.20.120.160">
    <property type="entry name" value="HPT domain"/>
    <property type="match status" value="1"/>
</dbReference>
<name>A0ABT5KFK0_9BURK</name>
<keyword evidence="21" id="KW-1185">Reference proteome</keyword>
<dbReference type="NCBIfam" id="TIGR00229">
    <property type="entry name" value="sensory_box"/>
    <property type="match status" value="1"/>
</dbReference>
<feature type="domain" description="Response regulatory" evidence="15">
    <location>
        <begin position="884"/>
        <end position="1008"/>
    </location>
</feature>
<feature type="domain" description="PAC" evidence="17">
    <location>
        <begin position="442"/>
        <end position="494"/>
    </location>
</feature>
<feature type="modified residue" description="4-aspartylphosphate" evidence="13">
    <location>
        <position position="938"/>
    </location>
</feature>
<dbReference type="Pfam" id="PF13188">
    <property type="entry name" value="PAS_8"/>
    <property type="match status" value="1"/>
</dbReference>
<dbReference type="EMBL" id="JAQQXT010000006">
    <property type="protein sequence ID" value="MDC8772229.1"/>
    <property type="molecule type" value="Genomic_DNA"/>
</dbReference>
<dbReference type="Pfam" id="PF13426">
    <property type="entry name" value="PAS_9"/>
    <property type="match status" value="1"/>
</dbReference>
<dbReference type="InterPro" id="IPR036641">
    <property type="entry name" value="HPT_dom_sf"/>
</dbReference>
<dbReference type="PROSITE" id="PS50112">
    <property type="entry name" value="PAS"/>
    <property type="match status" value="1"/>
</dbReference>
<dbReference type="SMART" id="SM00387">
    <property type="entry name" value="HATPase_c"/>
    <property type="match status" value="1"/>
</dbReference>
<evidence type="ECO:0000256" key="6">
    <source>
        <dbReference type="ARBA" id="ARBA00022692"/>
    </source>
</evidence>
<dbReference type="PANTHER" id="PTHR45339:SF1">
    <property type="entry name" value="HYBRID SIGNAL TRANSDUCTION HISTIDINE KINASE J"/>
    <property type="match status" value="1"/>
</dbReference>
<dbReference type="InterPro" id="IPR001610">
    <property type="entry name" value="PAC"/>
</dbReference>
<dbReference type="SMART" id="SM00448">
    <property type="entry name" value="REC"/>
    <property type="match status" value="2"/>
</dbReference>
<dbReference type="SUPFAM" id="SSF55874">
    <property type="entry name" value="ATPase domain of HSP90 chaperone/DNA topoisomerase II/histidine kinase"/>
    <property type="match status" value="1"/>
</dbReference>
<evidence type="ECO:0000256" key="4">
    <source>
        <dbReference type="ARBA" id="ARBA00022475"/>
    </source>
</evidence>
<dbReference type="Gene3D" id="3.30.450.350">
    <property type="entry name" value="CHASE domain"/>
    <property type="match status" value="1"/>
</dbReference>
<feature type="modified residue" description="Phosphohistidine" evidence="12">
    <location>
        <position position="1239"/>
    </location>
</feature>
<dbReference type="SMART" id="SM00091">
    <property type="entry name" value="PAS"/>
    <property type="match status" value="2"/>
</dbReference>
<sequence>MALWQRFLARSGGKGQTWLVLLLGLGLSAAGGLWQQRAIRADAEAEFLRNVERTVSELERRFAQPVYGLKGLRAAYASSQALRQQLTRAEFRAHVSSRDLATEFPGVRGFGYVEHVFRSELERFVAAERADGVADFAIRQMADKHHPDLFVIKRIEPAANNSGALGLDIGSEALRRAGAELAAGTGLPTITGAIVLVQDQKQTAGVLLFVPVYRRGVPLDNAEQRTAALLGLLSAPIVLNELLGDMPDVKSGRIDFELYDARPGTPLGAPIFDGDGHVAALGPGQVDSVGRRFSHQRSLKLVNREMTLRMNSTPQFDAGLDRSTPWLLFAAGALATGLLAAMLRQLGHGRELAEAKAAAKTVELEAAQRDNQALLSTLNLAAIVSVADRAGRITMANEAFCQISGYTQQELLGQTHQIVNSGLQPAQTWSEIWQTISVGFAWRGEVCNRAKDGSLYWVDTFIAPVLGADEQIEKYIAIRTDITANKKAEEALRWNESLLEMMSNSSPLAFFVVDNRSDKILYFNQRFCELWGMAHLAEPIRRGELKNIDTMPTRRALVVDEAGFTSKYLSLQDEGNQAQFEDEIAFKDGRTIRRFSTQIRGDDGRYFGRFFIFEDVTERKQALLALQDARAAAEAASTAKSQFLANMSHEIRTPMNAILGMLTLLRKTEMTPRQADYAAKSDGAARQLLGLLNEILDFSKIEAGKMELDPQPFGLDQLLRDLAVILAANVGAKPVEVLFDIDPALPQRLIGDAMRLQQVLINLGGNAIKFTPSGEVLLRVQLLQRSGAEVTLQFSVRDSGIGIAAENQTRIFSGFTQAESSTTRRFGGTGLGVAISQRFVALMGGELTLESELGRGSRFAFTISLPLAPDQQQGDASAQGAAWRTLIVEDNTHARVLLASMGQALGWQVEQAASGDQALSLMQAAARAGMPYQLVFVDGQMPGLDGWQTCQRIAHLGLKGDALVLLMVTAQGRDLYAQQVQTEQDSVDGFVLKPLTASMLFDAALAAREARSQAQPKRRAGTAPGEQRLAKLRLLLVEDNPNNQQVASELLTDEGAVVEIANHGREAVELLVATPEAFDVVLMDLQMPVMDGLSAARFIRQELGLSRLPIVAMTANAMSSDREACLAAGMNDHIGKPFNLDELVRVLRRLGGLEQGLAEAMPASPAVLVEAAAAEIDPAQSAASEAGVDLELALRRLGGKRASYIRLLGSFVRDLAALPEQLRSQVEQGDFESATRLLHTLKGTAATLGATGMAGEAGEAEARLGAWRQQPPADAAEPAQVCEASCALMTTARPVLLRLHEVLLAQQG</sequence>
<keyword evidence="9" id="KW-1133">Transmembrane helix</keyword>
<evidence type="ECO:0000256" key="8">
    <source>
        <dbReference type="ARBA" id="ARBA00022840"/>
    </source>
</evidence>
<dbReference type="SUPFAM" id="SSF47384">
    <property type="entry name" value="Homodimeric domain of signal transducing histidine kinase"/>
    <property type="match status" value="1"/>
</dbReference>
<dbReference type="Pfam" id="PF02518">
    <property type="entry name" value="HATPase_c"/>
    <property type="match status" value="1"/>
</dbReference>
<evidence type="ECO:0000313" key="21">
    <source>
        <dbReference type="Proteomes" id="UP001221189"/>
    </source>
</evidence>
<evidence type="ECO:0000256" key="11">
    <source>
        <dbReference type="ARBA" id="ARBA00023136"/>
    </source>
</evidence>
<dbReference type="SMART" id="SM01079">
    <property type="entry name" value="CHASE"/>
    <property type="match status" value="1"/>
</dbReference>
<evidence type="ECO:0000259" key="17">
    <source>
        <dbReference type="PROSITE" id="PS50113"/>
    </source>
</evidence>
<dbReference type="InterPro" id="IPR000014">
    <property type="entry name" value="PAS"/>
</dbReference>
<dbReference type="PANTHER" id="PTHR45339">
    <property type="entry name" value="HYBRID SIGNAL TRANSDUCTION HISTIDINE KINASE J"/>
    <property type="match status" value="1"/>
</dbReference>
<evidence type="ECO:0000259" key="19">
    <source>
        <dbReference type="PROSITE" id="PS50894"/>
    </source>
</evidence>
<feature type="domain" description="Histidine kinase" evidence="14">
    <location>
        <begin position="646"/>
        <end position="869"/>
    </location>
</feature>
<dbReference type="InterPro" id="IPR035965">
    <property type="entry name" value="PAS-like_dom_sf"/>
</dbReference>
<evidence type="ECO:0000259" key="18">
    <source>
        <dbReference type="PROSITE" id="PS50839"/>
    </source>
</evidence>
<reference evidence="20 21" key="1">
    <citation type="submission" date="2022-10" db="EMBL/GenBank/DDBJ databases">
        <title>Paucibacter sp. hw1 Genome sequencing.</title>
        <authorList>
            <person name="Park S."/>
        </authorList>
    </citation>
    <scope>NUCLEOTIDE SEQUENCE [LARGE SCALE GENOMIC DNA]</scope>
    <source>
        <strain evidence="21">hw1</strain>
    </source>
</reference>
<dbReference type="InterPro" id="IPR004358">
    <property type="entry name" value="Sig_transdc_His_kin-like_C"/>
</dbReference>
<feature type="domain" description="PAS" evidence="16">
    <location>
        <begin position="367"/>
        <end position="415"/>
    </location>
</feature>
<dbReference type="InterPro" id="IPR011006">
    <property type="entry name" value="CheY-like_superfamily"/>
</dbReference>
<dbReference type="Proteomes" id="UP001221189">
    <property type="component" value="Unassembled WGS sequence"/>
</dbReference>
<evidence type="ECO:0000256" key="3">
    <source>
        <dbReference type="ARBA" id="ARBA00012438"/>
    </source>
</evidence>
<evidence type="ECO:0000256" key="10">
    <source>
        <dbReference type="ARBA" id="ARBA00023012"/>
    </source>
</evidence>
<protein>
    <recommendedName>
        <fullName evidence="3">histidine kinase</fullName>
        <ecNumber evidence="3">2.7.13.3</ecNumber>
    </recommendedName>
</protein>
<dbReference type="CDD" id="cd00088">
    <property type="entry name" value="HPT"/>
    <property type="match status" value="1"/>
</dbReference>
<dbReference type="InterPro" id="IPR000700">
    <property type="entry name" value="PAS-assoc_C"/>
</dbReference>
<evidence type="ECO:0000256" key="12">
    <source>
        <dbReference type="PROSITE-ProRule" id="PRU00110"/>
    </source>
</evidence>
<evidence type="ECO:0000256" key="5">
    <source>
        <dbReference type="ARBA" id="ARBA00022553"/>
    </source>
</evidence>
<dbReference type="Gene3D" id="3.30.450.20">
    <property type="entry name" value="PAS domain"/>
    <property type="match status" value="2"/>
</dbReference>
<evidence type="ECO:0000313" key="20">
    <source>
        <dbReference type="EMBL" id="MDC8772229.1"/>
    </source>
</evidence>
<dbReference type="SMART" id="SM00388">
    <property type="entry name" value="HisKA"/>
    <property type="match status" value="1"/>
</dbReference>
<dbReference type="Gene3D" id="3.40.50.2300">
    <property type="match status" value="2"/>
</dbReference>
<dbReference type="PROSITE" id="PS50839">
    <property type="entry name" value="CHASE"/>
    <property type="match status" value="1"/>
</dbReference>
<keyword evidence="4" id="KW-1003">Cell membrane</keyword>
<dbReference type="CDD" id="cd16922">
    <property type="entry name" value="HATPase_EvgS-ArcB-TorS-like"/>
    <property type="match status" value="1"/>
</dbReference>
<keyword evidence="8" id="KW-0067">ATP-binding</keyword>
<evidence type="ECO:0000259" key="16">
    <source>
        <dbReference type="PROSITE" id="PS50112"/>
    </source>
</evidence>
<dbReference type="InterPro" id="IPR005467">
    <property type="entry name" value="His_kinase_dom"/>
</dbReference>
<dbReference type="InterPro" id="IPR003594">
    <property type="entry name" value="HATPase_dom"/>
</dbReference>
<evidence type="ECO:0000256" key="9">
    <source>
        <dbReference type="ARBA" id="ARBA00022989"/>
    </source>
</evidence>
<dbReference type="Gene3D" id="3.30.565.10">
    <property type="entry name" value="Histidine kinase-like ATPase, C-terminal domain"/>
    <property type="match status" value="1"/>
</dbReference>
<dbReference type="SUPFAM" id="SSF47226">
    <property type="entry name" value="Histidine-containing phosphotransfer domain, HPT domain"/>
    <property type="match status" value="1"/>
</dbReference>
<dbReference type="SUPFAM" id="SSF55785">
    <property type="entry name" value="PYP-like sensor domain (PAS domain)"/>
    <property type="match status" value="2"/>
</dbReference>
<dbReference type="SUPFAM" id="SSF52172">
    <property type="entry name" value="CheY-like"/>
    <property type="match status" value="2"/>
</dbReference>
<evidence type="ECO:0000256" key="2">
    <source>
        <dbReference type="ARBA" id="ARBA00004651"/>
    </source>
</evidence>
<feature type="domain" description="CHASE" evidence="18">
    <location>
        <begin position="82"/>
        <end position="260"/>
    </location>
</feature>
<proteinExistence type="predicted"/>
<feature type="domain" description="HPt" evidence="19">
    <location>
        <begin position="1200"/>
        <end position="1306"/>
    </location>
</feature>
<dbReference type="RefSeq" id="WP_273600442.1">
    <property type="nucleotide sequence ID" value="NZ_JAQQXT010000006.1"/>
</dbReference>
<accession>A0ABT5KFK0</accession>
<dbReference type="PROSITE" id="PS50113">
    <property type="entry name" value="PAC"/>
    <property type="match status" value="2"/>
</dbReference>
<gene>
    <name evidence="20" type="ORF">PRZ03_11660</name>
</gene>
<dbReference type="InterPro" id="IPR036890">
    <property type="entry name" value="HATPase_C_sf"/>
</dbReference>
<dbReference type="SMART" id="SM00086">
    <property type="entry name" value="PAC"/>
    <property type="match status" value="1"/>
</dbReference>
<keyword evidence="11" id="KW-0472">Membrane</keyword>
<dbReference type="InterPro" id="IPR006189">
    <property type="entry name" value="CHASE_dom"/>
</dbReference>
<evidence type="ECO:0000256" key="13">
    <source>
        <dbReference type="PROSITE-ProRule" id="PRU00169"/>
    </source>
</evidence>
<keyword evidence="5 13" id="KW-0597">Phosphoprotein</keyword>
<feature type="modified residue" description="4-aspartylphosphate" evidence="13">
    <location>
        <position position="1084"/>
    </location>
</feature>
<dbReference type="Pfam" id="PF00512">
    <property type="entry name" value="HisKA"/>
    <property type="match status" value="1"/>
</dbReference>
<dbReference type="PROSITE" id="PS50109">
    <property type="entry name" value="HIS_KIN"/>
    <property type="match status" value="1"/>
</dbReference>
<dbReference type="CDD" id="cd00082">
    <property type="entry name" value="HisKA"/>
    <property type="match status" value="1"/>
</dbReference>
<dbReference type="EC" id="2.7.13.3" evidence="3"/>
<dbReference type="Pfam" id="PF03924">
    <property type="entry name" value="CHASE"/>
    <property type="match status" value="1"/>
</dbReference>
<keyword evidence="6" id="KW-0812">Transmembrane</keyword>
<dbReference type="PROSITE" id="PS50894">
    <property type="entry name" value="HPT"/>
    <property type="match status" value="1"/>
</dbReference>
<evidence type="ECO:0000256" key="1">
    <source>
        <dbReference type="ARBA" id="ARBA00000085"/>
    </source>
</evidence>
<dbReference type="Gene3D" id="1.10.287.130">
    <property type="match status" value="1"/>
</dbReference>
<evidence type="ECO:0000256" key="7">
    <source>
        <dbReference type="ARBA" id="ARBA00022741"/>
    </source>
</evidence>
<dbReference type="PRINTS" id="PR00344">
    <property type="entry name" value="BCTRLSENSOR"/>
</dbReference>
<dbReference type="PROSITE" id="PS50110">
    <property type="entry name" value="RESPONSE_REGULATORY"/>
    <property type="match status" value="2"/>
</dbReference>
<evidence type="ECO:0000259" key="14">
    <source>
        <dbReference type="PROSITE" id="PS50109"/>
    </source>
</evidence>
<keyword evidence="7" id="KW-0547">Nucleotide-binding</keyword>
<dbReference type="CDD" id="cd17546">
    <property type="entry name" value="REC_hyHK_CKI1_RcsC-like"/>
    <property type="match status" value="2"/>
</dbReference>
<organism evidence="20 21">
    <name type="scientific">Roseateles albus</name>
    <dbReference type="NCBI Taxonomy" id="2987525"/>
    <lineage>
        <taxon>Bacteria</taxon>
        <taxon>Pseudomonadati</taxon>
        <taxon>Pseudomonadota</taxon>
        <taxon>Betaproteobacteria</taxon>
        <taxon>Burkholderiales</taxon>
        <taxon>Sphaerotilaceae</taxon>
        <taxon>Roseateles</taxon>
    </lineage>
</organism>
<keyword evidence="10" id="KW-0902">Two-component regulatory system</keyword>
<dbReference type="InterPro" id="IPR003661">
    <property type="entry name" value="HisK_dim/P_dom"/>
</dbReference>
<dbReference type="CDD" id="cd00130">
    <property type="entry name" value="PAS"/>
    <property type="match status" value="1"/>
</dbReference>
<dbReference type="InterPro" id="IPR036097">
    <property type="entry name" value="HisK_dim/P_sf"/>
</dbReference>
<dbReference type="Pfam" id="PF00072">
    <property type="entry name" value="Response_reg"/>
    <property type="match status" value="2"/>
</dbReference>
<comment type="catalytic activity">
    <reaction evidence="1">
        <text>ATP + protein L-histidine = ADP + protein N-phospho-L-histidine.</text>
        <dbReference type="EC" id="2.7.13.3"/>
    </reaction>
</comment>
<dbReference type="Pfam" id="PF01627">
    <property type="entry name" value="Hpt"/>
    <property type="match status" value="1"/>
</dbReference>
<feature type="domain" description="PAC" evidence="17">
    <location>
        <begin position="578"/>
        <end position="628"/>
    </location>
</feature>